<sequence length="132" mass="14499">MEALHGRLGDYLKLGPEIVCAFVERHADERLIHHIVKAYGKHGERFPKTYPLTKRENDHVTMFLILVDVMDVLALSGPTNPTISYLNHSNPASGFASSIALHIELSVRDGVKAAAEVEELGEGRNSPESGNI</sequence>
<comment type="caution">
    <text evidence="1">The sequence shown here is derived from an EMBL/GenBank/DDBJ whole genome shotgun (WGS) entry which is preliminary data.</text>
</comment>
<evidence type="ECO:0000313" key="2">
    <source>
        <dbReference type="Proteomes" id="UP000760494"/>
    </source>
</evidence>
<proteinExistence type="predicted"/>
<reference evidence="1" key="1">
    <citation type="submission" date="2019-05" db="EMBL/GenBank/DDBJ databases">
        <authorList>
            <person name="Piombo E."/>
        </authorList>
    </citation>
    <scope>NUCLEOTIDE SEQUENCE</scope>
    <source>
        <strain evidence="1">C2S</strain>
    </source>
</reference>
<protein>
    <submittedName>
        <fullName evidence="1">Uncharacterized protein</fullName>
    </submittedName>
</protein>
<gene>
    <name evidence="1" type="ORF">C2S_3457</name>
</gene>
<name>A0A9Q9RFL9_FUSFU</name>
<dbReference type="EMBL" id="CABFJX010000013">
    <property type="protein sequence ID" value="VTT57776.1"/>
    <property type="molecule type" value="Genomic_DNA"/>
</dbReference>
<dbReference type="Proteomes" id="UP000760494">
    <property type="component" value="Unassembled WGS sequence"/>
</dbReference>
<evidence type="ECO:0000313" key="1">
    <source>
        <dbReference type="EMBL" id="VTT57776.1"/>
    </source>
</evidence>
<dbReference type="AlphaFoldDB" id="A0A9Q9RFL9"/>
<accession>A0A9Q9RFL9</accession>
<organism evidence="1 2">
    <name type="scientific">Fusarium fujikuroi</name>
    <name type="common">Bakanae and foot rot disease fungus</name>
    <name type="synonym">Gibberella fujikuroi</name>
    <dbReference type="NCBI Taxonomy" id="5127"/>
    <lineage>
        <taxon>Eukaryota</taxon>
        <taxon>Fungi</taxon>
        <taxon>Dikarya</taxon>
        <taxon>Ascomycota</taxon>
        <taxon>Pezizomycotina</taxon>
        <taxon>Sordariomycetes</taxon>
        <taxon>Hypocreomycetidae</taxon>
        <taxon>Hypocreales</taxon>
        <taxon>Nectriaceae</taxon>
        <taxon>Fusarium</taxon>
        <taxon>Fusarium fujikuroi species complex</taxon>
    </lineage>
</organism>